<evidence type="ECO:0000313" key="8">
    <source>
        <dbReference type="Proteomes" id="UP000664256"/>
    </source>
</evidence>
<dbReference type="EMBL" id="JAFLVT010000008">
    <property type="protein sequence ID" value="MBO0449132.1"/>
    <property type="molecule type" value="Genomic_DNA"/>
</dbReference>
<evidence type="ECO:0000313" key="7">
    <source>
        <dbReference type="EMBL" id="MBO0449132.1"/>
    </source>
</evidence>
<comment type="caution">
    <text evidence="7">The sequence shown here is derived from an EMBL/GenBank/DDBJ whole genome shotgun (WGS) entry which is preliminary data.</text>
</comment>
<proteinExistence type="inferred from homology"/>
<comment type="similarity">
    <text evidence="2">Belongs to the LemA family.</text>
</comment>
<dbReference type="InterPro" id="IPR023353">
    <property type="entry name" value="LemA-like_dom_sf"/>
</dbReference>
<evidence type="ECO:0000256" key="1">
    <source>
        <dbReference type="ARBA" id="ARBA00004167"/>
    </source>
</evidence>
<evidence type="ECO:0000256" key="5">
    <source>
        <dbReference type="ARBA" id="ARBA00023136"/>
    </source>
</evidence>
<evidence type="ECO:0000256" key="3">
    <source>
        <dbReference type="ARBA" id="ARBA00022692"/>
    </source>
</evidence>
<evidence type="ECO:0000256" key="4">
    <source>
        <dbReference type="ARBA" id="ARBA00022989"/>
    </source>
</evidence>
<feature type="transmembrane region" description="Helical" evidence="6">
    <location>
        <begin position="7"/>
        <end position="31"/>
    </location>
</feature>
<dbReference type="RefSeq" id="WP_206903295.1">
    <property type="nucleotide sequence ID" value="NZ_JAFLVT010000008.1"/>
</dbReference>
<evidence type="ECO:0000256" key="2">
    <source>
        <dbReference type="ARBA" id="ARBA00008854"/>
    </source>
</evidence>
<dbReference type="InterPro" id="IPR007156">
    <property type="entry name" value="MamQ_LemA"/>
</dbReference>
<reference evidence="7 8" key="1">
    <citation type="submission" date="2021-03" db="EMBL/GenBank/DDBJ databases">
        <title>Enterococcal diversity collection.</title>
        <authorList>
            <person name="Gilmore M.S."/>
            <person name="Schwartzman J."/>
            <person name="Van Tyne D."/>
            <person name="Martin M."/>
            <person name="Earl A.M."/>
            <person name="Manson A.L."/>
            <person name="Straub T."/>
            <person name="Salamzade R."/>
            <person name="Saavedra J."/>
            <person name="Lebreton F."/>
            <person name="Prichula J."/>
            <person name="Schaufler K."/>
            <person name="Gaca A."/>
            <person name="Sgardioli B."/>
            <person name="Wagenaar J."/>
            <person name="Strong T."/>
        </authorList>
    </citation>
    <scope>NUCLEOTIDE SEQUENCE [LARGE SCALE GENOMIC DNA]</scope>
    <source>
        <strain evidence="7 8">MJM12</strain>
    </source>
</reference>
<dbReference type="Pfam" id="PF04011">
    <property type="entry name" value="LemA"/>
    <property type="match status" value="1"/>
</dbReference>
<dbReference type="Proteomes" id="UP000664256">
    <property type="component" value="Unassembled WGS sequence"/>
</dbReference>
<name>A0ABS3H7V4_9ENTE</name>
<keyword evidence="4 6" id="KW-1133">Transmembrane helix</keyword>
<keyword evidence="5 6" id="KW-0472">Membrane</keyword>
<evidence type="ECO:0000256" key="6">
    <source>
        <dbReference type="SAM" id="Phobius"/>
    </source>
</evidence>
<organism evidence="7 8">
    <name type="scientific">Candidatus Enterococcus myersii</name>
    <dbReference type="NCBI Taxonomy" id="2815322"/>
    <lineage>
        <taxon>Bacteria</taxon>
        <taxon>Bacillati</taxon>
        <taxon>Bacillota</taxon>
        <taxon>Bacilli</taxon>
        <taxon>Lactobacillales</taxon>
        <taxon>Enterococcaceae</taxon>
        <taxon>Enterococcus</taxon>
    </lineage>
</organism>
<dbReference type="Gene3D" id="1.20.1440.20">
    <property type="entry name" value="LemA-like domain"/>
    <property type="match status" value="1"/>
</dbReference>
<keyword evidence="8" id="KW-1185">Reference proteome</keyword>
<protein>
    <submittedName>
        <fullName evidence="7">LemA family protein</fullName>
    </submittedName>
</protein>
<dbReference type="PANTHER" id="PTHR34478">
    <property type="entry name" value="PROTEIN LEMA"/>
    <property type="match status" value="1"/>
</dbReference>
<feature type="transmembrane region" description="Helical" evidence="6">
    <location>
        <begin position="43"/>
        <end position="64"/>
    </location>
</feature>
<gene>
    <name evidence="7" type="ORF">JZO76_06230</name>
</gene>
<comment type="subcellular location">
    <subcellularLocation>
        <location evidence="1">Membrane</location>
        <topology evidence="1">Single-pass membrane protein</topology>
    </subcellularLocation>
</comment>
<accession>A0ABS3H7V4</accession>
<keyword evidence="3 6" id="KW-0812">Transmembrane</keyword>
<dbReference type="PANTHER" id="PTHR34478:SF1">
    <property type="entry name" value="PROTEIN LEMA"/>
    <property type="match status" value="1"/>
</dbReference>
<sequence>MKKKSVLLFLLKLFGLSFVGWLFWLFIFAIFTPEEAQEVSEVLSKLGLVLGLCTGLLISIGLNYNQATKKRQKIKAAKSNILIVEEREDSLLDKANKVVERYLAHEKEILINKEEPTTFTVTGALQFQNFIENHPQTKANAHISELLNQIKDCENTLANFKIRYNSDVESYNSLINSIPLSVLKGVFHFEEIAYYERDLESVTLTDEMLDF</sequence>
<dbReference type="SUPFAM" id="SSF140478">
    <property type="entry name" value="LemA-like"/>
    <property type="match status" value="1"/>
</dbReference>